<keyword evidence="8" id="KW-1185">Reference proteome</keyword>
<dbReference type="Proteomes" id="UP001595685">
    <property type="component" value="Unassembled WGS sequence"/>
</dbReference>
<dbReference type="InterPro" id="IPR000914">
    <property type="entry name" value="SBP_5_dom"/>
</dbReference>
<gene>
    <name evidence="7" type="ORF">ACFOLH_02005</name>
</gene>
<dbReference type="SUPFAM" id="SSF53850">
    <property type="entry name" value="Periplasmic binding protein-like II"/>
    <property type="match status" value="1"/>
</dbReference>
<evidence type="ECO:0000313" key="8">
    <source>
        <dbReference type="Proteomes" id="UP001595685"/>
    </source>
</evidence>
<evidence type="ECO:0000256" key="5">
    <source>
        <dbReference type="SAM" id="SignalP"/>
    </source>
</evidence>
<comment type="similarity">
    <text evidence="1">Belongs to the bacterial solute-binding protein 5 family.</text>
</comment>
<sequence>MRAPRALSLAVTASGLALLLAACSTGEGVDAEGLDEAPEPSASADGAGGAAGEGVLVAALANTPDQFDPHVTTSQASFQVLENVYDTLVVPSAEDLTFEPSLAESWTTSEDGLQWVFTLREGVTFHDGTPLDAEDVVYSFRRIIDEELSNAFRFATVTAVEATGPLEVTMTLSAETPNLLANVGGFKGMAVVPSESAGLDLATQAVGTGPFELVSTSAGGAELTAYDGYWGEAPQVQGVEYRYVAESAAALTGLENGDVHWTDNVPAQSIEDLADTEGIELGRTGSTDYYYAAFNQTRPPFDDPDVRRAVALAVDREAVAEAATFGAGTVNQTAVPEGSFWASGYAPFETDAAEAEQLLVDAGAADLEFALMVPDSDEPAVAAAQVMASQLAEVGVTMTVDTVETGIFLDRQGQGDFDAFSWAWIGNIDPFDYYHAQHITDGSFNFQGYSNPEVDDLLTRAAAETDEDARKDLYAQAEQLVVDDVSYLFLFNPDVVEAWSSSVTGYEARPDSAVNFETVSLDG</sequence>
<feature type="signal peptide" evidence="5">
    <location>
        <begin position="1"/>
        <end position="22"/>
    </location>
</feature>
<proteinExistence type="inferred from homology"/>
<dbReference type="EMBL" id="JBHRWW010000001">
    <property type="protein sequence ID" value="MFC3687110.1"/>
    <property type="molecule type" value="Genomic_DNA"/>
</dbReference>
<dbReference type="PROSITE" id="PS51257">
    <property type="entry name" value="PROKAR_LIPOPROTEIN"/>
    <property type="match status" value="1"/>
</dbReference>
<evidence type="ECO:0000259" key="6">
    <source>
        <dbReference type="Pfam" id="PF00496"/>
    </source>
</evidence>
<dbReference type="Pfam" id="PF00496">
    <property type="entry name" value="SBP_bac_5"/>
    <property type="match status" value="1"/>
</dbReference>
<feature type="domain" description="Solute-binding protein family 5" evidence="6">
    <location>
        <begin position="98"/>
        <end position="434"/>
    </location>
</feature>
<evidence type="ECO:0000256" key="4">
    <source>
        <dbReference type="SAM" id="MobiDB-lite"/>
    </source>
</evidence>
<dbReference type="PANTHER" id="PTHR30290">
    <property type="entry name" value="PERIPLASMIC BINDING COMPONENT OF ABC TRANSPORTER"/>
    <property type="match status" value="1"/>
</dbReference>
<dbReference type="InterPro" id="IPR030678">
    <property type="entry name" value="Peptide/Ni-bd"/>
</dbReference>
<dbReference type="Gene3D" id="3.40.190.10">
    <property type="entry name" value="Periplasmic binding protein-like II"/>
    <property type="match status" value="1"/>
</dbReference>
<dbReference type="PIRSF" id="PIRSF002741">
    <property type="entry name" value="MppA"/>
    <property type="match status" value="1"/>
</dbReference>
<reference evidence="8" key="1">
    <citation type="journal article" date="2019" name="Int. J. Syst. Evol. Microbiol.">
        <title>The Global Catalogue of Microorganisms (GCM) 10K type strain sequencing project: providing services to taxonomists for standard genome sequencing and annotation.</title>
        <authorList>
            <consortium name="The Broad Institute Genomics Platform"/>
            <consortium name="The Broad Institute Genome Sequencing Center for Infectious Disease"/>
            <person name="Wu L."/>
            <person name="Ma J."/>
        </authorList>
    </citation>
    <scope>NUCLEOTIDE SEQUENCE [LARGE SCALE GENOMIC DNA]</scope>
    <source>
        <strain evidence="8">NCAIM B.02333</strain>
    </source>
</reference>
<keyword evidence="3 5" id="KW-0732">Signal</keyword>
<dbReference type="Gene3D" id="3.90.76.10">
    <property type="entry name" value="Dipeptide-binding Protein, Domain 1"/>
    <property type="match status" value="1"/>
</dbReference>
<keyword evidence="2" id="KW-0813">Transport</keyword>
<feature type="chain" id="PRO_5045180298" evidence="5">
    <location>
        <begin position="23"/>
        <end position="523"/>
    </location>
</feature>
<evidence type="ECO:0000313" key="7">
    <source>
        <dbReference type="EMBL" id="MFC3687110.1"/>
    </source>
</evidence>
<name>A0ABV7WBC7_9MICO</name>
<dbReference type="Gene3D" id="3.10.105.10">
    <property type="entry name" value="Dipeptide-binding Protein, Domain 3"/>
    <property type="match status" value="1"/>
</dbReference>
<feature type="compositionally biased region" description="Acidic residues" evidence="4">
    <location>
        <begin position="29"/>
        <end position="38"/>
    </location>
</feature>
<protein>
    <submittedName>
        <fullName evidence="7">ABC transporter substrate-binding protein</fullName>
    </submittedName>
</protein>
<accession>A0ABV7WBC7</accession>
<organism evidence="7 8">
    <name type="scientific">Aquipuribacter hungaricus</name>
    <dbReference type="NCBI Taxonomy" id="545624"/>
    <lineage>
        <taxon>Bacteria</taxon>
        <taxon>Bacillati</taxon>
        <taxon>Actinomycetota</taxon>
        <taxon>Actinomycetes</taxon>
        <taxon>Micrococcales</taxon>
        <taxon>Intrasporangiaceae</taxon>
        <taxon>Aquipuribacter</taxon>
    </lineage>
</organism>
<evidence type="ECO:0000256" key="1">
    <source>
        <dbReference type="ARBA" id="ARBA00005695"/>
    </source>
</evidence>
<evidence type="ECO:0000256" key="2">
    <source>
        <dbReference type="ARBA" id="ARBA00022448"/>
    </source>
</evidence>
<dbReference type="PANTHER" id="PTHR30290:SF9">
    <property type="entry name" value="OLIGOPEPTIDE-BINDING PROTEIN APPA"/>
    <property type="match status" value="1"/>
</dbReference>
<dbReference type="RefSeq" id="WP_340294096.1">
    <property type="nucleotide sequence ID" value="NZ_JBBEOI010000138.1"/>
</dbReference>
<dbReference type="InterPro" id="IPR039424">
    <property type="entry name" value="SBP_5"/>
</dbReference>
<feature type="region of interest" description="Disordered" evidence="4">
    <location>
        <begin position="29"/>
        <end position="49"/>
    </location>
</feature>
<evidence type="ECO:0000256" key="3">
    <source>
        <dbReference type="ARBA" id="ARBA00022729"/>
    </source>
</evidence>
<comment type="caution">
    <text evidence="7">The sequence shown here is derived from an EMBL/GenBank/DDBJ whole genome shotgun (WGS) entry which is preliminary data.</text>
</comment>